<organism evidence="1 2">
    <name type="scientific">Sclerotinia sclerotiorum (strain ATCC 18683 / 1980 / Ss-1)</name>
    <name type="common">White mold</name>
    <name type="synonym">Whetzelinia sclerotiorum</name>
    <dbReference type="NCBI Taxonomy" id="665079"/>
    <lineage>
        <taxon>Eukaryota</taxon>
        <taxon>Fungi</taxon>
        <taxon>Dikarya</taxon>
        <taxon>Ascomycota</taxon>
        <taxon>Pezizomycotina</taxon>
        <taxon>Leotiomycetes</taxon>
        <taxon>Helotiales</taxon>
        <taxon>Sclerotiniaceae</taxon>
        <taxon>Sclerotinia</taxon>
    </lineage>
</organism>
<sequence length="73" mass="8269">MSFEPVLGPKHFAQSIGCSLLDVVGFPVLVNRLEEQFGAQRYFQVLHVMIDGGSVFQAFELRSHQNHRLPLTK</sequence>
<dbReference type="RefSeq" id="XP_001589267.1">
    <property type="nucleotide sequence ID" value="XM_001589217.1"/>
</dbReference>
<reference evidence="2" key="1">
    <citation type="journal article" date="2011" name="PLoS Genet.">
        <title>Genomic analysis of the necrotrophic fungal pathogens Sclerotinia sclerotiorum and Botrytis cinerea.</title>
        <authorList>
            <person name="Amselem J."/>
            <person name="Cuomo C.A."/>
            <person name="van Kan J.A."/>
            <person name="Viaud M."/>
            <person name="Benito E.P."/>
            <person name="Couloux A."/>
            <person name="Coutinho P.M."/>
            <person name="de Vries R.P."/>
            <person name="Dyer P.S."/>
            <person name="Fillinger S."/>
            <person name="Fournier E."/>
            <person name="Gout L."/>
            <person name="Hahn M."/>
            <person name="Kohn L."/>
            <person name="Lapalu N."/>
            <person name="Plummer K.M."/>
            <person name="Pradier J.M."/>
            <person name="Quevillon E."/>
            <person name="Sharon A."/>
            <person name="Simon A."/>
            <person name="ten Have A."/>
            <person name="Tudzynski B."/>
            <person name="Tudzynski P."/>
            <person name="Wincker P."/>
            <person name="Andrew M."/>
            <person name="Anthouard V."/>
            <person name="Beever R.E."/>
            <person name="Beffa R."/>
            <person name="Benoit I."/>
            <person name="Bouzid O."/>
            <person name="Brault B."/>
            <person name="Chen Z."/>
            <person name="Choquer M."/>
            <person name="Collemare J."/>
            <person name="Cotton P."/>
            <person name="Danchin E.G."/>
            <person name="Da Silva C."/>
            <person name="Gautier A."/>
            <person name="Giraud C."/>
            <person name="Giraud T."/>
            <person name="Gonzalez C."/>
            <person name="Grossetete S."/>
            <person name="Guldener U."/>
            <person name="Henrissat B."/>
            <person name="Howlett B.J."/>
            <person name="Kodira C."/>
            <person name="Kretschmer M."/>
            <person name="Lappartient A."/>
            <person name="Leroch M."/>
            <person name="Levis C."/>
            <person name="Mauceli E."/>
            <person name="Neuveglise C."/>
            <person name="Oeser B."/>
            <person name="Pearson M."/>
            <person name="Poulain J."/>
            <person name="Poussereau N."/>
            <person name="Quesneville H."/>
            <person name="Rascle C."/>
            <person name="Schumacher J."/>
            <person name="Segurens B."/>
            <person name="Sexton A."/>
            <person name="Silva E."/>
            <person name="Sirven C."/>
            <person name="Soanes D.M."/>
            <person name="Talbot N.J."/>
            <person name="Templeton M."/>
            <person name="Yandava C."/>
            <person name="Yarden O."/>
            <person name="Zeng Q."/>
            <person name="Rollins J.A."/>
            <person name="Lebrun M.H."/>
            <person name="Dickman M."/>
        </authorList>
    </citation>
    <scope>NUCLEOTIDE SEQUENCE [LARGE SCALE GENOMIC DNA]</scope>
    <source>
        <strain evidence="2">ATCC 18683 / 1980 / Ss-1</strain>
    </source>
</reference>
<proteinExistence type="predicted"/>
<name>A7EX41_SCLS1</name>
<evidence type="ECO:0000313" key="1">
    <source>
        <dbReference type="EMBL" id="EDN94033.1"/>
    </source>
</evidence>
<accession>A7EX41</accession>
<dbReference type="EMBL" id="CH476634">
    <property type="protein sequence ID" value="EDN94033.1"/>
    <property type="molecule type" value="Genomic_DNA"/>
</dbReference>
<keyword evidence="2" id="KW-1185">Reference proteome</keyword>
<gene>
    <name evidence="1" type="ORF">SS1G_09900</name>
</gene>
<dbReference type="Proteomes" id="UP000001312">
    <property type="component" value="Unassembled WGS sequence"/>
</dbReference>
<dbReference type="KEGG" id="ssl:SS1G_09900"/>
<protein>
    <submittedName>
        <fullName evidence="1">Uncharacterized protein</fullName>
    </submittedName>
</protein>
<dbReference type="AlphaFoldDB" id="A7EX41"/>
<dbReference type="GeneID" id="5485255"/>
<dbReference type="InParanoid" id="A7EX41"/>
<evidence type="ECO:0000313" key="2">
    <source>
        <dbReference type="Proteomes" id="UP000001312"/>
    </source>
</evidence>